<gene>
    <name evidence="2" type="ORF">N787_12560</name>
</gene>
<proteinExistence type="predicted"/>
<feature type="transmembrane region" description="Helical" evidence="1">
    <location>
        <begin position="54"/>
        <end position="74"/>
    </location>
</feature>
<evidence type="ECO:0000256" key="1">
    <source>
        <dbReference type="SAM" id="Phobius"/>
    </source>
</evidence>
<dbReference type="eggNOG" id="ENOG5030HQZ">
    <property type="taxonomic scope" value="Bacteria"/>
</dbReference>
<evidence type="ECO:0008006" key="4">
    <source>
        <dbReference type="Google" id="ProtNLM"/>
    </source>
</evidence>
<feature type="transmembrane region" description="Helical" evidence="1">
    <location>
        <begin position="127"/>
        <end position="153"/>
    </location>
</feature>
<dbReference type="RefSeq" id="WP_052575339.1">
    <property type="nucleotide sequence ID" value="NZ_AVCK01000026.1"/>
</dbReference>
<name>A0A091B1P8_9GAMM</name>
<accession>A0A091B1P8</accession>
<protein>
    <recommendedName>
        <fullName evidence="4">Hydrolase</fullName>
    </recommendedName>
</protein>
<organism evidence="2 3">
    <name type="scientific">Arenimonas metalli CF5-1</name>
    <dbReference type="NCBI Taxonomy" id="1384056"/>
    <lineage>
        <taxon>Bacteria</taxon>
        <taxon>Pseudomonadati</taxon>
        <taxon>Pseudomonadota</taxon>
        <taxon>Gammaproteobacteria</taxon>
        <taxon>Lysobacterales</taxon>
        <taxon>Lysobacteraceae</taxon>
        <taxon>Arenimonas</taxon>
    </lineage>
</organism>
<keyword evidence="3" id="KW-1185">Reference proteome</keyword>
<dbReference type="AlphaFoldDB" id="A0A091B1P8"/>
<sequence length="166" mass="17605">MPFTPLHLGPGLVFKAIGGRHFSFMVFGGAQVLMDLEPLLGMIYVWPSLHGTTHNLLGALLIGTLAGAIGRPISERVLRGLRIAHAPFTWTASFVAAYVGTFSHVAIDALMHADMSPLWPLRDGNAWLGAVSLEHLHLACVGAALLGGAVLGLRALLARSRKEPTG</sequence>
<keyword evidence="1" id="KW-1133">Transmembrane helix</keyword>
<evidence type="ECO:0000313" key="3">
    <source>
        <dbReference type="Proteomes" id="UP000029393"/>
    </source>
</evidence>
<feature type="transmembrane region" description="Helical" evidence="1">
    <location>
        <begin position="86"/>
        <end position="107"/>
    </location>
</feature>
<dbReference type="OrthoDB" id="272996at2"/>
<dbReference type="InterPro" id="IPR007404">
    <property type="entry name" value="YdjM-like"/>
</dbReference>
<keyword evidence="1" id="KW-0472">Membrane</keyword>
<evidence type="ECO:0000313" key="2">
    <source>
        <dbReference type="EMBL" id="KFN45616.1"/>
    </source>
</evidence>
<dbReference type="Pfam" id="PF04307">
    <property type="entry name" value="YdjM"/>
    <property type="match status" value="1"/>
</dbReference>
<comment type="caution">
    <text evidence="2">The sequence shown here is derived from an EMBL/GenBank/DDBJ whole genome shotgun (WGS) entry which is preliminary data.</text>
</comment>
<dbReference type="PATRIC" id="fig|1384056.3.peg.1839"/>
<reference evidence="2 3" key="1">
    <citation type="submission" date="2013-09" db="EMBL/GenBank/DDBJ databases">
        <title>Genome sequencing of Arenimonas metalli.</title>
        <authorList>
            <person name="Chen F."/>
            <person name="Wang G."/>
        </authorList>
    </citation>
    <scope>NUCLEOTIDE SEQUENCE [LARGE SCALE GENOMIC DNA]</scope>
    <source>
        <strain evidence="2 3">CF5-1</strain>
    </source>
</reference>
<dbReference type="Proteomes" id="UP000029393">
    <property type="component" value="Unassembled WGS sequence"/>
</dbReference>
<dbReference type="EMBL" id="AVCK01000026">
    <property type="protein sequence ID" value="KFN45616.1"/>
    <property type="molecule type" value="Genomic_DNA"/>
</dbReference>
<keyword evidence="1" id="KW-0812">Transmembrane</keyword>
<dbReference type="STRING" id="1384056.N787_12560"/>